<comment type="similarity">
    <text evidence="1 7 8">Belongs to the bacterial ribosomal protein bL20 family.</text>
</comment>
<dbReference type="Gene3D" id="6.10.160.10">
    <property type="match status" value="1"/>
</dbReference>
<keyword evidence="4 7" id="KW-0689">Ribosomal protein</keyword>
<accession>A0A1L2EDW6</accession>
<dbReference type="GO" id="GO:0019843">
    <property type="term" value="F:rRNA binding"/>
    <property type="evidence" value="ECO:0007669"/>
    <property type="project" value="UniProtKB-UniRule"/>
</dbReference>
<dbReference type="HAMAP" id="MF_00382">
    <property type="entry name" value="Ribosomal_bL20"/>
    <property type="match status" value="1"/>
</dbReference>
<dbReference type="GO" id="GO:1990904">
    <property type="term" value="C:ribonucleoprotein complex"/>
    <property type="evidence" value="ECO:0007669"/>
    <property type="project" value="UniProtKB-KW"/>
</dbReference>
<keyword evidence="10" id="KW-0150">Chloroplast</keyword>
<dbReference type="NCBIfam" id="TIGR01032">
    <property type="entry name" value="rplT_bact"/>
    <property type="match status" value="1"/>
</dbReference>
<dbReference type="GO" id="GO:0009507">
    <property type="term" value="C:chloroplast"/>
    <property type="evidence" value="ECO:0007669"/>
    <property type="project" value="UniProtKB-SubCell"/>
</dbReference>
<keyword evidence="3 7" id="KW-0694">RNA-binding</keyword>
<dbReference type="InterPro" id="IPR049946">
    <property type="entry name" value="RIBOSOMAL_L20_CS"/>
</dbReference>
<evidence type="ECO:0000256" key="1">
    <source>
        <dbReference type="ARBA" id="ARBA00007698"/>
    </source>
</evidence>
<dbReference type="EMBL" id="KU059765">
    <property type="protein sequence ID" value="ANN39043.1"/>
    <property type="molecule type" value="Genomic_DNA"/>
</dbReference>
<dbReference type="PANTHER" id="PTHR10986">
    <property type="entry name" value="39S RIBOSOMAL PROTEIN L20"/>
    <property type="match status" value="1"/>
</dbReference>
<dbReference type="Gene3D" id="1.10.1900.20">
    <property type="entry name" value="Ribosomal protein L20"/>
    <property type="match status" value="1"/>
</dbReference>
<sequence length="111" mass="13609">MVRIKRGFISKNRRKKILRITKGFRGSSNTLWRDANQKVLKALSNNYKDRKCLKRKMRQLWISRINATVRLKQWNYHSFTWYCRCKNYQLNRKTLSQLALYDKQSFLTIFE</sequence>
<dbReference type="GO" id="GO:0006412">
    <property type="term" value="P:translation"/>
    <property type="evidence" value="ECO:0007669"/>
    <property type="project" value="InterPro"/>
</dbReference>
<dbReference type="SUPFAM" id="SSF74731">
    <property type="entry name" value="Ribosomal protein L20"/>
    <property type="match status" value="1"/>
</dbReference>
<keyword evidence="2 7" id="KW-0699">rRNA-binding</keyword>
<evidence type="ECO:0000256" key="9">
    <source>
        <dbReference type="RuleBase" id="RU004311"/>
    </source>
</evidence>
<evidence type="ECO:0000256" key="2">
    <source>
        <dbReference type="ARBA" id="ARBA00022730"/>
    </source>
</evidence>
<evidence type="ECO:0000313" key="10">
    <source>
        <dbReference type="EMBL" id="ANN39043.1"/>
    </source>
</evidence>
<organism evidence="10">
    <name type="scientific">Lambia antarctica</name>
    <dbReference type="NCBI Taxonomy" id="101717"/>
    <lineage>
        <taxon>Eukaryota</taxon>
        <taxon>Viridiplantae</taxon>
        <taxon>Chlorophyta</taxon>
        <taxon>core chlorophytes</taxon>
        <taxon>Ulvophyceae</taxon>
        <taxon>TCBD clade</taxon>
        <taxon>Bryopsidales</taxon>
        <taxon>Bryopsidineae</taxon>
        <taxon>Bryopsidaceae</taxon>
        <taxon>Lambia</taxon>
    </lineage>
</organism>
<dbReference type="Pfam" id="PF00453">
    <property type="entry name" value="Ribosomal_L20"/>
    <property type="match status" value="1"/>
</dbReference>
<evidence type="ECO:0000256" key="8">
    <source>
        <dbReference type="RuleBase" id="RU000561"/>
    </source>
</evidence>
<dbReference type="AlphaFoldDB" id="A0A1L2EDW6"/>
<protein>
    <recommendedName>
        <fullName evidence="6 7">Large ribosomal subunit protein bL20c</fullName>
    </recommendedName>
</protein>
<dbReference type="GO" id="GO:0005840">
    <property type="term" value="C:ribosome"/>
    <property type="evidence" value="ECO:0007669"/>
    <property type="project" value="UniProtKB-KW"/>
</dbReference>
<comment type="subcellular location">
    <subcellularLocation>
        <location evidence="7">Plastid</location>
        <location evidence="7">Chloroplast</location>
    </subcellularLocation>
</comment>
<dbReference type="GO" id="GO:0003735">
    <property type="term" value="F:structural constituent of ribosome"/>
    <property type="evidence" value="ECO:0007669"/>
    <property type="project" value="InterPro"/>
</dbReference>
<evidence type="ECO:0000256" key="4">
    <source>
        <dbReference type="ARBA" id="ARBA00022980"/>
    </source>
</evidence>
<evidence type="ECO:0000256" key="7">
    <source>
        <dbReference type="HAMAP-Rule" id="MF_00382"/>
    </source>
</evidence>
<comment type="function">
    <text evidence="7 9">Binds directly to 23S ribosomal RNA and is necessary for the in vitro assembly process of the 50S ribosomal subunit. It is not involved in the protein synthesizing functions of that subunit.</text>
</comment>
<evidence type="ECO:0000256" key="3">
    <source>
        <dbReference type="ARBA" id="ARBA00022884"/>
    </source>
</evidence>
<reference evidence="10" key="1">
    <citation type="submission" date="2015-11" db="EMBL/GenBank/DDBJ databases">
        <title>Re-assessment of the Classification of Bryopsidales (Chlorophyta) Based on Chloroplast Phylogenomic Analyses.</title>
        <authorList>
            <person name="Cremen M.C.M."/>
            <person name="Leliaert F."/>
            <person name="West J."/>
            <person name="Lam D.W."/>
            <person name="Shimada S."/>
            <person name="Lopez-Bautista J.M."/>
            <person name="Verbruggen H."/>
        </authorList>
    </citation>
    <scope>NUCLEOTIDE SEQUENCE</scope>
</reference>
<evidence type="ECO:0000256" key="6">
    <source>
        <dbReference type="ARBA" id="ARBA00035295"/>
    </source>
</evidence>
<dbReference type="PROSITE" id="PS00937">
    <property type="entry name" value="RIBOSOMAL_L20"/>
    <property type="match status" value="1"/>
</dbReference>
<name>A0A1L2EDW6_9CHLO</name>
<dbReference type="PRINTS" id="PR00062">
    <property type="entry name" value="RIBOSOMALL20"/>
</dbReference>
<geneLocation type="chloroplast" evidence="10"/>
<dbReference type="RefSeq" id="YP_009330298.1">
    <property type="nucleotide sequence ID" value="NC_032284.1"/>
</dbReference>
<keyword evidence="5 7" id="KW-0687">Ribonucleoprotein</keyword>
<dbReference type="InterPro" id="IPR035566">
    <property type="entry name" value="Ribosomal_protein_bL20_C"/>
</dbReference>
<proteinExistence type="inferred from homology"/>
<gene>
    <name evidence="7 10" type="primary">rpl20</name>
</gene>
<dbReference type="GO" id="GO:0000027">
    <property type="term" value="P:ribosomal large subunit assembly"/>
    <property type="evidence" value="ECO:0007669"/>
    <property type="project" value="UniProtKB-UniRule"/>
</dbReference>
<dbReference type="InterPro" id="IPR005813">
    <property type="entry name" value="Ribosomal_bL20"/>
</dbReference>
<dbReference type="GeneID" id="30685257"/>
<dbReference type="CDD" id="cd07026">
    <property type="entry name" value="Ribosomal_L20"/>
    <property type="match status" value="1"/>
</dbReference>
<evidence type="ECO:0000256" key="5">
    <source>
        <dbReference type="ARBA" id="ARBA00023274"/>
    </source>
</evidence>
<keyword evidence="10" id="KW-0934">Plastid</keyword>